<dbReference type="PANTHER" id="PTHR24276">
    <property type="entry name" value="POLYSERASE-RELATED"/>
    <property type="match status" value="1"/>
</dbReference>
<dbReference type="PhylomeDB" id="B4H9G1"/>
<feature type="chain" id="PRO_5002804988" evidence="8">
    <location>
        <begin position="19"/>
        <end position="250"/>
    </location>
</feature>
<proteinExistence type="inferred from homology"/>
<keyword evidence="6" id="KW-0865">Zymogen</keyword>
<evidence type="ECO:0000256" key="8">
    <source>
        <dbReference type="SAM" id="SignalP"/>
    </source>
</evidence>
<protein>
    <submittedName>
        <fullName evidence="10">GL10313</fullName>
    </submittedName>
</protein>
<evidence type="ECO:0000256" key="1">
    <source>
        <dbReference type="ARBA" id="ARBA00007664"/>
    </source>
</evidence>
<dbReference type="SMART" id="SM00020">
    <property type="entry name" value="Tryp_SPc"/>
    <property type="match status" value="1"/>
</dbReference>
<dbReference type="HOGENOM" id="CLU_006842_7_6_1"/>
<dbReference type="Pfam" id="PF00089">
    <property type="entry name" value="Trypsin"/>
    <property type="match status" value="1"/>
</dbReference>
<dbReference type="KEGG" id="dpe:6602511"/>
<dbReference type="GO" id="GO:0004252">
    <property type="term" value="F:serine-type endopeptidase activity"/>
    <property type="evidence" value="ECO:0007669"/>
    <property type="project" value="InterPro"/>
</dbReference>
<dbReference type="AlphaFoldDB" id="B4H9G1"/>
<dbReference type="PROSITE" id="PS50240">
    <property type="entry name" value="TRYPSIN_DOM"/>
    <property type="match status" value="1"/>
</dbReference>
<dbReference type="InterPro" id="IPR050430">
    <property type="entry name" value="Peptidase_S1"/>
</dbReference>
<dbReference type="GO" id="GO:0006508">
    <property type="term" value="P:proteolysis"/>
    <property type="evidence" value="ECO:0007669"/>
    <property type="project" value="UniProtKB-KW"/>
</dbReference>
<dbReference type="FunFam" id="2.40.10.10:FF:000025">
    <property type="entry name" value="serine proteases 1/2"/>
    <property type="match status" value="1"/>
</dbReference>
<dbReference type="InterPro" id="IPR009003">
    <property type="entry name" value="Peptidase_S1_PA"/>
</dbReference>
<dbReference type="CDD" id="cd00190">
    <property type="entry name" value="Tryp_SPc"/>
    <property type="match status" value="1"/>
</dbReference>
<keyword evidence="5" id="KW-0720">Serine protease</keyword>
<dbReference type="EMBL" id="CH479229">
    <property type="protein sequence ID" value="EDW36437.1"/>
    <property type="molecule type" value="Genomic_DNA"/>
</dbReference>
<dbReference type="MEROPS" id="S01.B11"/>
<evidence type="ECO:0000259" key="9">
    <source>
        <dbReference type="PROSITE" id="PS50240"/>
    </source>
</evidence>
<dbReference type="PRINTS" id="PR00722">
    <property type="entry name" value="CHYMOTRYPSIN"/>
</dbReference>
<keyword evidence="3 8" id="KW-0732">Signal</keyword>
<dbReference type="SUPFAM" id="SSF50494">
    <property type="entry name" value="Trypsin-like serine proteases"/>
    <property type="match status" value="1"/>
</dbReference>
<organism evidence="11">
    <name type="scientific">Drosophila persimilis</name>
    <name type="common">Fruit fly</name>
    <dbReference type="NCBI Taxonomy" id="7234"/>
    <lineage>
        <taxon>Eukaryota</taxon>
        <taxon>Metazoa</taxon>
        <taxon>Ecdysozoa</taxon>
        <taxon>Arthropoda</taxon>
        <taxon>Hexapoda</taxon>
        <taxon>Insecta</taxon>
        <taxon>Pterygota</taxon>
        <taxon>Neoptera</taxon>
        <taxon>Endopterygota</taxon>
        <taxon>Diptera</taxon>
        <taxon>Brachycera</taxon>
        <taxon>Muscomorpha</taxon>
        <taxon>Ephydroidea</taxon>
        <taxon>Drosophilidae</taxon>
        <taxon>Drosophila</taxon>
        <taxon>Sophophora</taxon>
    </lineage>
</organism>
<keyword evidence="11" id="KW-1185">Reference proteome</keyword>
<evidence type="ECO:0000313" key="11">
    <source>
        <dbReference type="Proteomes" id="UP000008744"/>
    </source>
</evidence>
<dbReference type="STRING" id="7234.B4H9G1"/>
<dbReference type="eggNOG" id="KOG3627">
    <property type="taxonomic scope" value="Eukaryota"/>
</dbReference>
<reference evidence="10 11" key="1">
    <citation type="journal article" date="2007" name="Nature">
        <title>Evolution of genes and genomes on the Drosophila phylogeny.</title>
        <authorList>
            <consortium name="Drosophila 12 Genomes Consortium"/>
            <person name="Clark A.G."/>
            <person name="Eisen M.B."/>
            <person name="Smith D.R."/>
            <person name="Bergman C.M."/>
            <person name="Oliver B."/>
            <person name="Markow T.A."/>
            <person name="Kaufman T.C."/>
            <person name="Kellis M."/>
            <person name="Gelbart W."/>
            <person name="Iyer V.N."/>
            <person name="Pollard D.A."/>
            <person name="Sackton T.B."/>
            <person name="Larracuente A.M."/>
            <person name="Singh N.D."/>
            <person name="Abad J.P."/>
            <person name="Abt D.N."/>
            <person name="Adryan B."/>
            <person name="Aguade M."/>
            <person name="Akashi H."/>
            <person name="Anderson W.W."/>
            <person name="Aquadro C.F."/>
            <person name="Ardell D.H."/>
            <person name="Arguello R."/>
            <person name="Artieri C.G."/>
            <person name="Barbash D.A."/>
            <person name="Barker D."/>
            <person name="Barsanti P."/>
            <person name="Batterham P."/>
            <person name="Batzoglou S."/>
            <person name="Begun D."/>
            <person name="Bhutkar A."/>
            <person name="Blanco E."/>
            <person name="Bosak S.A."/>
            <person name="Bradley R.K."/>
            <person name="Brand A.D."/>
            <person name="Brent M.R."/>
            <person name="Brooks A.N."/>
            <person name="Brown R.H."/>
            <person name="Butlin R.K."/>
            <person name="Caggese C."/>
            <person name="Calvi B.R."/>
            <person name="Bernardo de Carvalho A."/>
            <person name="Caspi A."/>
            <person name="Castrezana S."/>
            <person name="Celniker S.E."/>
            <person name="Chang J.L."/>
            <person name="Chapple C."/>
            <person name="Chatterji S."/>
            <person name="Chinwalla A."/>
            <person name="Civetta A."/>
            <person name="Clifton S.W."/>
            <person name="Comeron J.M."/>
            <person name="Costello J.C."/>
            <person name="Coyne J.A."/>
            <person name="Daub J."/>
            <person name="David R.G."/>
            <person name="Delcher A.L."/>
            <person name="Delehaunty K."/>
            <person name="Do C.B."/>
            <person name="Ebling H."/>
            <person name="Edwards K."/>
            <person name="Eickbush T."/>
            <person name="Evans J.D."/>
            <person name="Filipski A."/>
            <person name="Findeiss S."/>
            <person name="Freyhult E."/>
            <person name="Fulton L."/>
            <person name="Fulton R."/>
            <person name="Garcia A.C."/>
            <person name="Gardiner A."/>
            <person name="Garfield D.A."/>
            <person name="Garvin B.E."/>
            <person name="Gibson G."/>
            <person name="Gilbert D."/>
            <person name="Gnerre S."/>
            <person name="Godfrey J."/>
            <person name="Good R."/>
            <person name="Gotea V."/>
            <person name="Gravely B."/>
            <person name="Greenberg A.J."/>
            <person name="Griffiths-Jones S."/>
            <person name="Gross S."/>
            <person name="Guigo R."/>
            <person name="Gustafson E.A."/>
            <person name="Haerty W."/>
            <person name="Hahn M.W."/>
            <person name="Halligan D.L."/>
            <person name="Halpern A.L."/>
            <person name="Halter G.M."/>
            <person name="Han M.V."/>
            <person name="Heger A."/>
            <person name="Hillier L."/>
            <person name="Hinrichs A.S."/>
            <person name="Holmes I."/>
            <person name="Hoskins R.A."/>
            <person name="Hubisz M.J."/>
            <person name="Hultmark D."/>
            <person name="Huntley M.A."/>
            <person name="Jaffe D.B."/>
            <person name="Jagadeeshan S."/>
            <person name="Jeck W.R."/>
            <person name="Johnson J."/>
            <person name="Jones C.D."/>
            <person name="Jordan W.C."/>
            <person name="Karpen G.H."/>
            <person name="Kataoka E."/>
            <person name="Keightley P.D."/>
            <person name="Kheradpour P."/>
            <person name="Kirkness E.F."/>
            <person name="Koerich L.B."/>
            <person name="Kristiansen K."/>
            <person name="Kudrna D."/>
            <person name="Kulathinal R.J."/>
            <person name="Kumar S."/>
            <person name="Kwok R."/>
            <person name="Lander E."/>
            <person name="Langley C.H."/>
            <person name="Lapoint R."/>
            <person name="Lazzaro B.P."/>
            <person name="Lee S.J."/>
            <person name="Levesque L."/>
            <person name="Li R."/>
            <person name="Lin C.F."/>
            <person name="Lin M.F."/>
            <person name="Lindblad-Toh K."/>
            <person name="Llopart A."/>
            <person name="Long M."/>
            <person name="Low L."/>
            <person name="Lozovsky E."/>
            <person name="Lu J."/>
            <person name="Luo M."/>
            <person name="Machado C.A."/>
            <person name="Makalowski W."/>
            <person name="Marzo M."/>
            <person name="Matsuda M."/>
            <person name="Matzkin L."/>
            <person name="McAllister B."/>
            <person name="McBride C.S."/>
            <person name="McKernan B."/>
            <person name="McKernan K."/>
            <person name="Mendez-Lago M."/>
            <person name="Minx P."/>
            <person name="Mollenhauer M.U."/>
            <person name="Montooth K."/>
            <person name="Mount S.M."/>
            <person name="Mu X."/>
            <person name="Myers E."/>
            <person name="Negre B."/>
            <person name="Newfeld S."/>
            <person name="Nielsen R."/>
            <person name="Noor M.A."/>
            <person name="O'Grady P."/>
            <person name="Pachter L."/>
            <person name="Papaceit M."/>
            <person name="Parisi M.J."/>
            <person name="Parisi M."/>
            <person name="Parts L."/>
            <person name="Pedersen J.S."/>
            <person name="Pesole G."/>
            <person name="Phillippy A.M."/>
            <person name="Ponting C.P."/>
            <person name="Pop M."/>
            <person name="Porcelli D."/>
            <person name="Powell J.R."/>
            <person name="Prohaska S."/>
            <person name="Pruitt K."/>
            <person name="Puig M."/>
            <person name="Quesneville H."/>
            <person name="Ram K.R."/>
            <person name="Rand D."/>
            <person name="Rasmussen M.D."/>
            <person name="Reed L.K."/>
            <person name="Reenan R."/>
            <person name="Reily A."/>
            <person name="Remington K.A."/>
            <person name="Rieger T.T."/>
            <person name="Ritchie M.G."/>
            <person name="Robin C."/>
            <person name="Rogers Y.H."/>
            <person name="Rohde C."/>
            <person name="Rozas J."/>
            <person name="Rubenfield M.J."/>
            <person name="Ruiz A."/>
            <person name="Russo S."/>
            <person name="Salzberg S.L."/>
            <person name="Sanchez-Gracia A."/>
            <person name="Saranga D.J."/>
            <person name="Sato H."/>
            <person name="Schaeffer S.W."/>
            <person name="Schatz M.C."/>
            <person name="Schlenke T."/>
            <person name="Schwartz R."/>
            <person name="Segarra C."/>
            <person name="Singh R.S."/>
            <person name="Sirot L."/>
            <person name="Sirota M."/>
            <person name="Sisneros N.B."/>
            <person name="Smith C.D."/>
            <person name="Smith T.F."/>
            <person name="Spieth J."/>
            <person name="Stage D.E."/>
            <person name="Stark A."/>
            <person name="Stephan W."/>
            <person name="Strausberg R.L."/>
            <person name="Strempel S."/>
            <person name="Sturgill D."/>
            <person name="Sutton G."/>
            <person name="Sutton G.G."/>
            <person name="Tao W."/>
            <person name="Teichmann S."/>
            <person name="Tobari Y.N."/>
            <person name="Tomimura Y."/>
            <person name="Tsolas J.M."/>
            <person name="Valente V.L."/>
            <person name="Venter E."/>
            <person name="Venter J.C."/>
            <person name="Vicario S."/>
            <person name="Vieira F.G."/>
            <person name="Vilella A.J."/>
            <person name="Villasante A."/>
            <person name="Walenz B."/>
            <person name="Wang J."/>
            <person name="Wasserman M."/>
            <person name="Watts T."/>
            <person name="Wilson D."/>
            <person name="Wilson R.K."/>
            <person name="Wing R.A."/>
            <person name="Wolfner M.F."/>
            <person name="Wong A."/>
            <person name="Wong G.K."/>
            <person name="Wu C.I."/>
            <person name="Wu G."/>
            <person name="Yamamoto D."/>
            <person name="Yang H.P."/>
            <person name="Yang S.P."/>
            <person name="Yorke J.A."/>
            <person name="Yoshida K."/>
            <person name="Zdobnov E."/>
            <person name="Zhang P."/>
            <person name="Zhang Y."/>
            <person name="Zimin A.V."/>
            <person name="Baldwin J."/>
            <person name="Abdouelleil A."/>
            <person name="Abdulkadir J."/>
            <person name="Abebe A."/>
            <person name="Abera B."/>
            <person name="Abreu J."/>
            <person name="Acer S.C."/>
            <person name="Aftuck L."/>
            <person name="Alexander A."/>
            <person name="An P."/>
            <person name="Anderson E."/>
            <person name="Anderson S."/>
            <person name="Arachi H."/>
            <person name="Azer M."/>
            <person name="Bachantsang P."/>
            <person name="Barry A."/>
            <person name="Bayul T."/>
            <person name="Berlin A."/>
            <person name="Bessette D."/>
            <person name="Bloom T."/>
            <person name="Blye J."/>
            <person name="Boguslavskiy L."/>
            <person name="Bonnet C."/>
            <person name="Boukhgalter B."/>
            <person name="Bourzgui I."/>
            <person name="Brown A."/>
            <person name="Cahill P."/>
            <person name="Channer S."/>
            <person name="Cheshatsang Y."/>
            <person name="Chuda L."/>
            <person name="Citroen M."/>
            <person name="Collymore A."/>
            <person name="Cooke P."/>
            <person name="Costello M."/>
            <person name="D'Aco K."/>
            <person name="Daza R."/>
            <person name="De Haan G."/>
            <person name="DeGray S."/>
            <person name="DeMaso C."/>
            <person name="Dhargay N."/>
            <person name="Dooley K."/>
            <person name="Dooley E."/>
            <person name="Doricent M."/>
            <person name="Dorje P."/>
            <person name="Dorjee K."/>
            <person name="Dupes A."/>
            <person name="Elong R."/>
            <person name="Falk J."/>
            <person name="Farina A."/>
            <person name="Faro S."/>
            <person name="Ferguson D."/>
            <person name="Fisher S."/>
            <person name="Foley C.D."/>
            <person name="Franke A."/>
            <person name="Friedrich D."/>
            <person name="Gadbois L."/>
            <person name="Gearin G."/>
            <person name="Gearin C.R."/>
            <person name="Giannoukos G."/>
            <person name="Goode T."/>
            <person name="Graham J."/>
            <person name="Grandbois E."/>
            <person name="Grewal S."/>
            <person name="Gyaltsen K."/>
            <person name="Hafez N."/>
            <person name="Hagos B."/>
            <person name="Hall J."/>
            <person name="Henson C."/>
            <person name="Hollinger A."/>
            <person name="Honan T."/>
            <person name="Huard M.D."/>
            <person name="Hughes L."/>
            <person name="Hurhula B."/>
            <person name="Husby M.E."/>
            <person name="Kamat A."/>
            <person name="Kanga B."/>
            <person name="Kashin S."/>
            <person name="Khazanovich D."/>
            <person name="Kisner P."/>
            <person name="Lance K."/>
            <person name="Lara M."/>
            <person name="Lee W."/>
            <person name="Lennon N."/>
            <person name="Letendre F."/>
            <person name="LeVine R."/>
            <person name="Lipovsky A."/>
            <person name="Liu X."/>
            <person name="Liu J."/>
            <person name="Liu S."/>
            <person name="Lokyitsang T."/>
            <person name="Lokyitsang Y."/>
            <person name="Lubonja R."/>
            <person name="Lui A."/>
            <person name="MacDonald P."/>
            <person name="Magnisalis V."/>
            <person name="Maru K."/>
            <person name="Matthews C."/>
            <person name="McCusker W."/>
            <person name="McDonough S."/>
            <person name="Mehta T."/>
            <person name="Meldrim J."/>
            <person name="Meneus L."/>
            <person name="Mihai O."/>
            <person name="Mihalev A."/>
            <person name="Mihova T."/>
            <person name="Mittelman R."/>
            <person name="Mlenga V."/>
            <person name="Montmayeur A."/>
            <person name="Mulrain L."/>
            <person name="Navidi A."/>
            <person name="Naylor J."/>
            <person name="Negash T."/>
            <person name="Nguyen T."/>
            <person name="Nguyen N."/>
            <person name="Nicol R."/>
            <person name="Norbu C."/>
            <person name="Norbu N."/>
            <person name="Novod N."/>
            <person name="O'Neill B."/>
            <person name="Osman S."/>
            <person name="Markiewicz E."/>
            <person name="Oyono O.L."/>
            <person name="Patti C."/>
            <person name="Phunkhang P."/>
            <person name="Pierre F."/>
            <person name="Priest M."/>
            <person name="Raghuraman S."/>
            <person name="Rege F."/>
            <person name="Reyes R."/>
            <person name="Rise C."/>
            <person name="Rogov P."/>
            <person name="Ross K."/>
            <person name="Ryan E."/>
            <person name="Settipalli S."/>
            <person name="Shea T."/>
            <person name="Sherpa N."/>
            <person name="Shi L."/>
            <person name="Shih D."/>
            <person name="Sparrow T."/>
            <person name="Spaulding J."/>
            <person name="Stalker J."/>
            <person name="Stange-Thomann N."/>
            <person name="Stavropoulos S."/>
            <person name="Stone C."/>
            <person name="Strader C."/>
            <person name="Tesfaye S."/>
            <person name="Thomson T."/>
            <person name="Thoulutsang Y."/>
            <person name="Thoulutsang D."/>
            <person name="Topham K."/>
            <person name="Topping I."/>
            <person name="Tsamla T."/>
            <person name="Vassiliev H."/>
            <person name="Vo A."/>
            <person name="Wangchuk T."/>
            <person name="Wangdi T."/>
            <person name="Weiand M."/>
            <person name="Wilkinson J."/>
            <person name="Wilson A."/>
            <person name="Yadav S."/>
            <person name="Young G."/>
            <person name="Yu Q."/>
            <person name="Zembek L."/>
            <person name="Zhong D."/>
            <person name="Zimmer A."/>
            <person name="Zwirko Z."/>
            <person name="Jaffe D.B."/>
            <person name="Alvarez P."/>
            <person name="Brockman W."/>
            <person name="Butler J."/>
            <person name="Chin C."/>
            <person name="Gnerre S."/>
            <person name="Grabherr M."/>
            <person name="Kleber M."/>
            <person name="Mauceli E."/>
            <person name="MacCallum I."/>
        </authorList>
    </citation>
    <scope>NUCLEOTIDE SEQUENCE [LARGE SCALE GENOMIC DNA]</scope>
    <source>
        <strain evidence="11">MSH-3 / Tucson 14011-0111.49</strain>
    </source>
</reference>
<dbReference type="OMA" id="QILCTRT"/>
<dbReference type="InterPro" id="IPR043504">
    <property type="entry name" value="Peptidase_S1_PA_chymotrypsin"/>
</dbReference>
<comment type="similarity">
    <text evidence="1">Belongs to the peptidase S1 family.</text>
</comment>
<evidence type="ECO:0000256" key="5">
    <source>
        <dbReference type="ARBA" id="ARBA00022825"/>
    </source>
</evidence>
<dbReference type="InterPro" id="IPR001314">
    <property type="entry name" value="Peptidase_S1A"/>
</dbReference>
<dbReference type="OrthoDB" id="5565075at2759"/>
<feature type="domain" description="Peptidase S1" evidence="9">
    <location>
        <begin position="27"/>
        <end position="247"/>
    </location>
</feature>
<keyword evidence="7" id="KW-1015">Disulfide bond</keyword>
<sequence length="250" mass="27031">MPLLVVVLLALAVAAADAVSPKPDQIITNGSPAYDGQAPYVVGMAFHQSNQWCSGTIIGDTWILTARACLTGSTGVTIYFGATRRSQALLAMYVGSTQYIQDNEHLALVRVPKVSFGHRIRKVALPGLRNQSNRYENRWATTCGWGSSASTQTQPDWLQCVDLQIMSNTECIPFYGLATITDRILCTRTTNGKSICFGDAGSPLVIAQGSTMVGLSLFVSTQGCTLGLPAGFSRITSQLNWIRQHTGIYY</sequence>
<dbReference type="PANTHER" id="PTHR24276:SF98">
    <property type="entry name" value="FI18310P1-RELATED"/>
    <property type="match status" value="1"/>
</dbReference>
<feature type="signal peptide" evidence="8">
    <location>
        <begin position="1"/>
        <end position="18"/>
    </location>
</feature>
<evidence type="ECO:0000256" key="2">
    <source>
        <dbReference type="ARBA" id="ARBA00022670"/>
    </source>
</evidence>
<evidence type="ECO:0000256" key="4">
    <source>
        <dbReference type="ARBA" id="ARBA00022801"/>
    </source>
</evidence>
<evidence type="ECO:0000256" key="7">
    <source>
        <dbReference type="ARBA" id="ARBA00023157"/>
    </source>
</evidence>
<evidence type="ECO:0000313" key="10">
    <source>
        <dbReference type="EMBL" id="EDW36437.1"/>
    </source>
</evidence>
<evidence type="ECO:0000256" key="3">
    <source>
        <dbReference type="ARBA" id="ARBA00022729"/>
    </source>
</evidence>
<dbReference type="Proteomes" id="UP000008744">
    <property type="component" value="Unassembled WGS sequence"/>
</dbReference>
<keyword evidence="2" id="KW-0645">Protease</keyword>
<accession>B4H9G1</accession>
<keyword evidence="4" id="KW-0378">Hydrolase</keyword>
<dbReference type="InterPro" id="IPR001254">
    <property type="entry name" value="Trypsin_dom"/>
</dbReference>
<name>B4H9G1_DROPE</name>
<evidence type="ECO:0000256" key="6">
    <source>
        <dbReference type="ARBA" id="ARBA00023145"/>
    </source>
</evidence>
<dbReference type="Gene3D" id="2.40.10.10">
    <property type="entry name" value="Trypsin-like serine proteases"/>
    <property type="match status" value="2"/>
</dbReference>
<dbReference type="SMR" id="B4H9G1"/>
<gene>
    <name evidence="10" type="primary">Dper\GL10313</name>
    <name evidence="10" type="ORF">Dper_GL10313</name>
</gene>